<comment type="caution">
    <text evidence="2">The sequence shown here is derived from an EMBL/GenBank/DDBJ whole genome shotgun (WGS) entry which is preliminary data.</text>
</comment>
<dbReference type="Proteomes" id="UP000480350">
    <property type="component" value="Unassembled WGS sequence"/>
</dbReference>
<proteinExistence type="predicted"/>
<dbReference type="AlphaFoldDB" id="A0A7C9J3X5"/>
<evidence type="ECO:0008006" key="4">
    <source>
        <dbReference type="Google" id="ProtNLM"/>
    </source>
</evidence>
<keyword evidence="1" id="KW-0472">Membrane</keyword>
<keyword evidence="1" id="KW-1133">Transmembrane helix</keyword>
<sequence length="62" mass="6577">MRTLLKTFLADEAGAITVDWVILCAAIVGLAIAVLTAVGDGTMTFADRLSLWMSDAPITTTY</sequence>
<protein>
    <recommendedName>
        <fullName evidence="4">Flp pilus assembly pilin Flp</fullName>
    </recommendedName>
</protein>
<accession>A0A7C9J3X5</accession>
<feature type="transmembrane region" description="Helical" evidence="1">
    <location>
        <begin position="20"/>
        <end position="38"/>
    </location>
</feature>
<evidence type="ECO:0000313" key="3">
    <source>
        <dbReference type="Proteomes" id="UP000480350"/>
    </source>
</evidence>
<reference evidence="2 3" key="1">
    <citation type="submission" date="2019-12" db="EMBL/GenBank/DDBJ databases">
        <authorList>
            <person name="Lee S.D."/>
        </authorList>
    </citation>
    <scope>NUCLEOTIDE SEQUENCE [LARGE SCALE GENOMIC DNA]</scope>
    <source>
        <strain evidence="2 3">GH1-50</strain>
    </source>
</reference>
<keyword evidence="3" id="KW-1185">Reference proteome</keyword>
<dbReference type="EMBL" id="WUPT01000002">
    <property type="protein sequence ID" value="MXQ08461.1"/>
    <property type="molecule type" value="Genomic_DNA"/>
</dbReference>
<evidence type="ECO:0000313" key="2">
    <source>
        <dbReference type="EMBL" id="MXQ08461.1"/>
    </source>
</evidence>
<dbReference type="RefSeq" id="WP_160764384.1">
    <property type="nucleotide sequence ID" value="NZ_WUPT01000002.1"/>
</dbReference>
<gene>
    <name evidence="2" type="ORF">GQ651_11450</name>
</gene>
<name>A0A7C9J3X5_9RHOB</name>
<evidence type="ECO:0000256" key="1">
    <source>
        <dbReference type="SAM" id="Phobius"/>
    </source>
</evidence>
<reference evidence="2 3" key="2">
    <citation type="submission" date="2020-03" db="EMBL/GenBank/DDBJ databases">
        <title>Kangsaoukella pontilimi gen. nov., sp. nov., a new member of the family Rhodobacteraceae isolated from a tidal mudflat.</title>
        <authorList>
            <person name="Kim I.S."/>
        </authorList>
    </citation>
    <scope>NUCLEOTIDE SEQUENCE [LARGE SCALE GENOMIC DNA]</scope>
    <source>
        <strain evidence="2 3">GH1-50</strain>
    </source>
</reference>
<organism evidence="2 3">
    <name type="scientific">Kangsaoukella pontilimi</name>
    <dbReference type="NCBI Taxonomy" id="2691042"/>
    <lineage>
        <taxon>Bacteria</taxon>
        <taxon>Pseudomonadati</taxon>
        <taxon>Pseudomonadota</taxon>
        <taxon>Alphaproteobacteria</taxon>
        <taxon>Rhodobacterales</taxon>
        <taxon>Paracoccaceae</taxon>
        <taxon>Kangsaoukella</taxon>
    </lineage>
</organism>
<keyword evidence="1" id="KW-0812">Transmembrane</keyword>